<dbReference type="InterPro" id="IPR003656">
    <property type="entry name" value="Znf_BED"/>
</dbReference>
<dbReference type="PROSITE" id="PS50808">
    <property type="entry name" value="ZF_BED"/>
    <property type="match status" value="1"/>
</dbReference>
<feature type="domain" description="BED-type" evidence="7">
    <location>
        <begin position="148"/>
        <end position="204"/>
    </location>
</feature>
<keyword evidence="9" id="KW-1185">Reference proteome</keyword>
<evidence type="ECO:0000256" key="1">
    <source>
        <dbReference type="ARBA" id="ARBA00022723"/>
    </source>
</evidence>
<dbReference type="Pfam" id="PF05183">
    <property type="entry name" value="RdRP"/>
    <property type="match status" value="1"/>
</dbReference>
<proteinExistence type="inferred from homology"/>
<keyword evidence="1" id="KW-0479">Metal-binding</keyword>
<keyword evidence="5" id="KW-0694">RNA-binding</keyword>
<comment type="caution">
    <text evidence="8">The sequence shown here is derived from an EMBL/GenBank/DDBJ whole genome shotgun (WGS) entry which is preliminary data.</text>
</comment>
<evidence type="ECO:0000259" key="7">
    <source>
        <dbReference type="PROSITE" id="PS50808"/>
    </source>
</evidence>
<feature type="compositionally biased region" description="Gly residues" evidence="6">
    <location>
        <begin position="284"/>
        <end position="295"/>
    </location>
</feature>
<dbReference type="GO" id="GO:0003723">
    <property type="term" value="F:RNA binding"/>
    <property type="evidence" value="ECO:0007669"/>
    <property type="project" value="UniProtKB-KW"/>
</dbReference>
<dbReference type="Pfam" id="PF02892">
    <property type="entry name" value="zf-BED"/>
    <property type="match status" value="1"/>
</dbReference>
<dbReference type="EC" id="2.7.7.48" evidence="5"/>
<keyword evidence="5" id="KW-0943">RNA-mediated gene silencing</keyword>
<name>A0A843WZY7_COLES</name>
<dbReference type="GO" id="GO:0003968">
    <property type="term" value="F:RNA-directed RNA polymerase activity"/>
    <property type="evidence" value="ECO:0007669"/>
    <property type="project" value="UniProtKB-KW"/>
</dbReference>
<dbReference type="GO" id="GO:0003677">
    <property type="term" value="F:DNA binding"/>
    <property type="evidence" value="ECO:0007669"/>
    <property type="project" value="InterPro"/>
</dbReference>
<keyword evidence="5" id="KW-0696">RNA-directed RNA polymerase</keyword>
<comment type="similarity">
    <text evidence="5">Belongs to the RdRP family.</text>
</comment>
<sequence length="619" mass="70762">MEPWRRERENYCTGNVVRDIWLWELCSSYCMSTASDSWLAFMDRLLTLGDDCEEEKQILRDKMLKLVDIYYDALDAPKQGLKVEVPESLRAEKYPHFLEKKSSCTSYNSTSILGEIFDKVNSSQTDSKKVMAAEGGAAPAPHSSSNPPSTDPAWAHGIVVDMARRKVQCKYCDRVLSGGIFRLKQHLAGIKGEVAPCSRVPAEVRMQFCQYMKEKETSKANTSRRWQQIREDLSAPPRRSVDLPRGRQFFDLDQDEEEQFRRASEASRRSNAEEDYLRRTGRHVGQGSGHGGSGQGSSSAGMSSNIPEVPVDIPRDGDPRVGPIDPFLTRRREKQPSISAAFKNLKICKEKIGRATSRWFFFNSIPANAAKGPYYESMIETIGEVGKGVEGPTSYEIYNKYLDMEVEDMKAYVSTFERIWDEYGCTLMCDGWTEVWKLTCFEGEAPRSMETWREHYEQYRKEMQQALMVRSKEIKDAAADAVIQKYKNILYGAADLEDCTRKEEDVFDEALSIYHICYDYAKQRNDVGKCTFAWRVAVKVVGRFFANKPWRSKSIVPHISAEMAIAMSNLEIYNTSAWMNATYPWRDSLSFCQTMRAKANLFVHRAYPVKCFKNCALSI</sequence>
<dbReference type="OrthoDB" id="647388at2759"/>
<reference evidence="8" key="1">
    <citation type="submission" date="2017-07" db="EMBL/GenBank/DDBJ databases">
        <title>Taro Niue Genome Assembly and Annotation.</title>
        <authorList>
            <person name="Atibalentja N."/>
            <person name="Keating K."/>
            <person name="Fields C.J."/>
        </authorList>
    </citation>
    <scope>NUCLEOTIDE SEQUENCE</scope>
    <source>
        <strain evidence="8">Niue_2</strain>
        <tissue evidence="8">Leaf</tissue>
    </source>
</reference>
<accession>A0A843WZY7</accession>
<feature type="region of interest" description="Disordered" evidence="6">
    <location>
        <begin position="215"/>
        <end position="320"/>
    </location>
</feature>
<organism evidence="8 9">
    <name type="scientific">Colocasia esculenta</name>
    <name type="common">Wild taro</name>
    <name type="synonym">Arum esculentum</name>
    <dbReference type="NCBI Taxonomy" id="4460"/>
    <lineage>
        <taxon>Eukaryota</taxon>
        <taxon>Viridiplantae</taxon>
        <taxon>Streptophyta</taxon>
        <taxon>Embryophyta</taxon>
        <taxon>Tracheophyta</taxon>
        <taxon>Spermatophyta</taxon>
        <taxon>Magnoliopsida</taxon>
        <taxon>Liliopsida</taxon>
        <taxon>Araceae</taxon>
        <taxon>Aroideae</taxon>
        <taxon>Colocasieae</taxon>
        <taxon>Colocasia</taxon>
    </lineage>
</organism>
<feature type="compositionally biased region" description="Basic and acidic residues" evidence="6">
    <location>
        <begin position="259"/>
        <end position="278"/>
    </location>
</feature>
<dbReference type="EMBL" id="NMUH01004868">
    <property type="protein sequence ID" value="MQM11101.1"/>
    <property type="molecule type" value="Genomic_DNA"/>
</dbReference>
<dbReference type="InterPro" id="IPR057596">
    <property type="entry name" value="RDRP_core"/>
</dbReference>
<evidence type="ECO:0000256" key="2">
    <source>
        <dbReference type="ARBA" id="ARBA00022771"/>
    </source>
</evidence>
<protein>
    <recommendedName>
        <fullName evidence="5">RNA-dependent RNA polymerase</fullName>
        <ecNumber evidence="5">2.7.7.48</ecNumber>
    </recommendedName>
</protein>
<dbReference type="Proteomes" id="UP000652761">
    <property type="component" value="Unassembled WGS sequence"/>
</dbReference>
<feature type="compositionally biased region" description="Basic and acidic residues" evidence="6">
    <location>
        <begin position="228"/>
        <end position="250"/>
    </location>
</feature>
<evidence type="ECO:0000313" key="8">
    <source>
        <dbReference type="EMBL" id="MQM11101.1"/>
    </source>
</evidence>
<dbReference type="InterPro" id="IPR058752">
    <property type="entry name" value="RDRP_C_head"/>
</dbReference>
<dbReference type="PANTHER" id="PTHR46951">
    <property type="entry name" value="BED-TYPE DOMAIN-CONTAINING PROTEIN"/>
    <property type="match status" value="1"/>
</dbReference>
<keyword evidence="5" id="KW-0548">Nucleotidyltransferase</keyword>
<evidence type="ECO:0000256" key="3">
    <source>
        <dbReference type="ARBA" id="ARBA00022833"/>
    </source>
</evidence>
<dbReference type="GO" id="GO:0031047">
    <property type="term" value="P:regulatory ncRNA-mediated gene silencing"/>
    <property type="evidence" value="ECO:0007669"/>
    <property type="project" value="UniProtKB-KW"/>
</dbReference>
<comment type="function">
    <text evidence="5">Probably involved in the RNA silencing pathway and required for the generation of small interfering RNAs (siRNAs).</text>
</comment>
<feature type="compositionally biased region" description="Low complexity" evidence="6">
    <location>
        <begin position="132"/>
        <end position="148"/>
    </location>
</feature>
<dbReference type="GO" id="GO:0008270">
    <property type="term" value="F:zinc ion binding"/>
    <property type="evidence" value="ECO:0007669"/>
    <property type="project" value="UniProtKB-KW"/>
</dbReference>
<dbReference type="Pfam" id="PF26253">
    <property type="entry name" value="RdRP_head"/>
    <property type="match status" value="1"/>
</dbReference>
<evidence type="ECO:0000313" key="9">
    <source>
        <dbReference type="Proteomes" id="UP000652761"/>
    </source>
</evidence>
<comment type="catalytic activity">
    <reaction evidence="5">
        <text>RNA(n) + a ribonucleoside 5'-triphosphate = RNA(n+1) + diphosphate</text>
        <dbReference type="Rhea" id="RHEA:21248"/>
        <dbReference type="Rhea" id="RHEA-COMP:14527"/>
        <dbReference type="Rhea" id="RHEA-COMP:17342"/>
        <dbReference type="ChEBI" id="CHEBI:33019"/>
        <dbReference type="ChEBI" id="CHEBI:61557"/>
        <dbReference type="ChEBI" id="CHEBI:140395"/>
        <dbReference type="EC" id="2.7.7.48"/>
    </reaction>
</comment>
<evidence type="ECO:0000256" key="5">
    <source>
        <dbReference type="RuleBase" id="RU363098"/>
    </source>
</evidence>
<dbReference type="AlphaFoldDB" id="A0A843WZY7"/>
<feature type="region of interest" description="Disordered" evidence="6">
    <location>
        <begin position="128"/>
        <end position="151"/>
    </location>
</feature>
<keyword evidence="5" id="KW-0808">Transferase</keyword>
<gene>
    <name evidence="8" type="ORF">Taro_044006</name>
</gene>
<dbReference type="PANTHER" id="PTHR46951:SF2">
    <property type="entry name" value="BED-TYPE DOMAIN-CONTAINING PROTEIN"/>
    <property type="match status" value="1"/>
</dbReference>
<keyword evidence="2 4" id="KW-0863">Zinc-finger</keyword>
<evidence type="ECO:0000256" key="4">
    <source>
        <dbReference type="PROSITE-ProRule" id="PRU00027"/>
    </source>
</evidence>
<keyword evidence="3" id="KW-0862">Zinc</keyword>
<evidence type="ECO:0000256" key="6">
    <source>
        <dbReference type="SAM" id="MobiDB-lite"/>
    </source>
</evidence>